<sequence length="343" mass="37584">MSDEPALRSAIASAPLERTPRLVYADWLDEHDRPLDGALQRILAEPERDDYRSAYADVCAQLGDGLRAEFIRVQLALASLMPPPQFWPTRIEFDPPDHFSDNQTGVTKAGPRRARVLVGHETLSAALRVVEIGDVIDLVGPVATAACERSDEFLGARVIGAVVDSEHAGAIKFDVIWGTDHYADREKLNDLRTRERALTLQPGLGQLLPGPWALAFSNVEHVRAVSVPVLAAGARRGFVAVVSSPASEWLTHGDTVCARYPVETVRLTIPPNIEVDDRGTLSKARLLGRPDWHPFEKARVVTTQQLALELLASEWPGITFEFVSYLVSGGHVPGRDHISHRGG</sequence>
<dbReference type="AlphaFoldDB" id="A0A6P2D084"/>
<organism evidence="1 2">
    <name type="scientific">Gemmata massiliana</name>
    <dbReference type="NCBI Taxonomy" id="1210884"/>
    <lineage>
        <taxon>Bacteria</taxon>
        <taxon>Pseudomonadati</taxon>
        <taxon>Planctomycetota</taxon>
        <taxon>Planctomycetia</taxon>
        <taxon>Gemmatales</taxon>
        <taxon>Gemmataceae</taxon>
        <taxon>Gemmata</taxon>
    </lineage>
</organism>
<evidence type="ECO:0000313" key="2">
    <source>
        <dbReference type="Proteomes" id="UP000464178"/>
    </source>
</evidence>
<keyword evidence="2" id="KW-1185">Reference proteome</keyword>
<dbReference type="EMBL" id="LR593886">
    <property type="protein sequence ID" value="VTR94549.1"/>
    <property type="molecule type" value="Genomic_DNA"/>
</dbReference>
<accession>A0A6P2D084</accession>
<protein>
    <submittedName>
        <fullName evidence="1">Uncharacterized protein</fullName>
    </submittedName>
</protein>
<dbReference type="InterPro" id="IPR014338">
    <property type="entry name" value="CHP02996_rpt-companion-dom"/>
</dbReference>
<dbReference type="NCBIfam" id="TIGR02996">
    <property type="entry name" value="rpt_mate_G_obs"/>
    <property type="match status" value="2"/>
</dbReference>
<proteinExistence type="predicted"/>
<name>A0A6P2D084_9BACT</name>
<dbReference type="KEGG" id="gms:SOIL9_31650"/>
<evidence type="ECO:0000313" key="1">
    <source>
        <dbReference type="EMBL" id="VTR94549.1"/>
    </source>
</evidence>
<reference evidence="1 2" key="1">
    <citation type="submission" date="2019-05" db="EMBL/GenBank/DDBJ databases">
        <authorList>
            <consortium name="Science for Life Laboratories"/>
        </authorList>
    </citation>
    <scope>NUCLEOTIDE SEQUENCE [LARGE SCALE GENOMIC DNA]</scope>
    <source>
        <strain evidence="1">Soil9</strain>
    </source>
</reference>
<dbReference type="Proteomes" id="UP000464178">
    <property type="component" value="Chromosome"/>
</dbReference>
<gene>
    <name evidence="1" type="ORF">SOIL9_31650</name>
</gene>
<dbReference type="RefSeq" id="WP_174266013.1">
    <property type="nucleotide sequence ID" value="NZ_LR593886.1"/>
</dbReference>